<evidence type="ECO:0000256" key="5">
    <source>
        <dbReference type="SAM" id="Phobius"/>
    </source>
</evidence>
<evidence type="ECO:0000256" key="1">
    <source>
        <dbReference type="ARBA" id="ARBA00004141"/>
    </source>
</evidence>
<evidence type="ECO:0000313" key="7">
    <source>
        <dbReference type="WBParaSite" id="MBELARI_LOCUS7401"/>
    </source>
</evidence>
<keyword evidence="6" id="KW-1185">Reference proteome</keyword>
<dbReference type="Pfam" id="PF10292">
    <property type="entry name" value="7TM_GPCR_Srab"/>
    <property type="match status" value="1"/>
</dbReference>
<feature type="transmembrane region" description="Helical" evidence="5">
    <location>
        <begin position="76"/>
        <end position="98"/>
    </location>
</feature>
<reference evidence="7" key="1">
    <citation type="submission" date="2024-02" db="UniProtKB">
        <authorList>
            <consortium name="WormBaseParasite"/>
        </authorList>
    </citation>
    <scope>IDENTIFICATION</scope>
</reference>
<comment type="subcellular location">
    <subcellularLocation>
        <location evidence="1">Membrane</location>
        <topology evidence="1">Multi-pass membrane protein</topology>
    </subcellularLocation>
</comment>
<dbReference type="AlphaFoldDB" id="A0AAF3FJW1"/>
<feature type="transmembrane region" description="Helical" evidence="5">
    <location>
        <begin position="124"/>
        <end position="146"/>
    </location>
</feature>
<accession>A0AAF3FJW1</accession>
<organism evidence="6 7">
    <name type="scientific">Mesorhabditis belari</name>
    <dbReference type="NCBI Taxonomy" id="2138241"/>
    <lineage>
        <taxon>Eukaryota</taxon>
        <taxon>Metazoa</taxon>
        <taxon>Ecdysozoa</taxon>
        <taxon>Nematoda</taxon>
        <taxon>Chromadorea</taxon>
        <taxon>Rhabditida</taxon>
        <taxon>Rhabditina</taxon>
        <taxon>Rhabditomorpha</taxon>
        <taxon>Rhabditoidea</taxon>
        <taxon>Rhabditidae</taxon>
        <taxon>Mesorhabditinae</taxon>
        <taxon>Mesorhabditis</taxon>
    </lineage>
</organism>
<keyword evidence="2 5" id="KW-0812">Transmembrane</keyword>
<dbReference type="GO" id="GO:0016020">
    <property type="term" value="C:membrane"/>
    <property type="evidence" value="ECO:0007669"/>
    <property type="project" value="UniProtKB-SubCell"/>
</dbReference>
<feature type="transmembrane region" description="Helical" evidence="5">
    <location>
        <begin position="31"/>
        <end position="53"/>
    </location>
</feature>
<keyword evidence="4 5" id="KW-0472">Membrane</keyword>
<dbReference type="InterPro" id="IPR019408">
    <property type="entry name" value="7TM_GPCR_serpentine_rcpt_Srab"/>
</dbReference>
<dbReference type="PANTHER" id="PTHR31357">
    <property type="entry name" value="SERPENTINE RECEPTOR CLASS ALPHA-10"/>
    <property type="match status" value="1"/>
</dbReference>
<evidence type="ECO:0000256" key="3">
    <source>
        <dbReference type="ARBA" id="ARBA00022989"/>
    </source>
</evidence>
<dbReference type="GO" id="GO:0004984">
    <property type="term" value="F:olfactory receptor activity"/>
    <property type="evidence" value="ECO:0007669"/>
    <property type="project" value="TreeGrafter"/>
</dbReference>
<feature type="transmembrane region" description="Helical" evidence="5">
    <location>
        <begin position="166"/>
        <end position="184"/>
    </location>
</feature>
<dbReference type="WBParaSite" id="MBELARI_LOCUS7401">
    <property type="protein sequence ID" value="MBELARI_LOCUS7401"/>
    <property type="gene ID" value="MBELARI_LOCUS7401"/>
</dbReference>
<protein>
    <submittedName>
        <fullName evidence="7">Uncharacterized protein</fullName>
    </submittedName>
</protein>
<sequence>MLLWYLLHAISLISSMGSNLFNYWSQSGCALFVSTLFCDITLYVALVYLSILWNENFSSMVPYCTLGNKYTAKQTLMFLIFSPIVDIISLLILLFLTLKRKSVKVRTYDLSSNFTIAEKRNANLMLLPFSALHFIIQLSFLLIQAYLPLALPNAQEMRTRTIFLSLYLYSFYTVAGCLSLRYILRRIREKRQKQISRNLEKSADERLIHESYSKYW</sequence>
<feature type="transmembrane region" description="Helical" evidence="5">
    <location>
        <begin position="6"/>
        <end position="24"/>
    </location>
</feature>
<evidence type="ECO:0000256" key="4">
    <source>
        <dbReference type="ARBA" id="ARBA00023136"/>
    </source>
</evidence>
<evidence type="ECO:0000313" key="6">
    <source>
        <dbReference type="Proteomes" id="UP000887575"/>
    </source>
</evidence>
<dbReference type="Proteomes" id="UP000887575">
    <property type="component" value="Unassembled WGS sequence"/>
</dbReference>
<dbReference type="InterPro" id="IPR051080">
    <property type="entry name" value="Nematode_rcpt-like_serp_alpha"/>
</dbReference>
<dbReference type="PANTHER" id="PTHR31357:SF18">
    <property type="entry name" value="SERPENTINE RECEPTOR, CLASS T"/>
    <property type="match status" value="1"/>
</dbReference>
<keyword evidence="3 5" id="KW-1133">Transmembrane helix</keyword>
<name>A0AAF3FJW1_9BILA</name>
<proteinExistence type="predicted"/>
<evidence type="ECO:0000256" key="2">
    <source>
        <dbReference type="ARBA" id="ARBA00022692"/>
    </source>
</evidence>